<evidence type="ECO:0000256" key="1">
    <source>
        <dbReference type="ARBA" id="ARBA00004651"/>
    </source>
</evidence>
<keyword evidence="2" id="KW-1003">Cell membrane</keyword>
<sequence>MRWSSAVSDSPSFTEAITQVSNQILGNLDDQCPDLAVVFISAHHIPSYLAAPEVLNKTLGANVLIGCSAAGVIGGGQEVERRPGIAISAAILPHVELTPFHLNQDELPNQDAGPEEWRTLLGIQTDNCPAIMLLPDPFTIRSDHLLAGLDFAYPTAVKIGGLASGGGQPGANALFFNDKSVRSGAVGVAFTGDLAVETIVAQGCRPIGEPLVVTESDLNVISKLGDHTPLEILRDLFEAAETREKRLIRRSLQIGIIMDRLAQDQSEGEFLIRNVLGADEEDGTLAVGELVQEGQVVQFFVRDAQAADEDLRMMLEEYIGNLEGDIPASALLFSCLGRGQYLYGSPDHDTKMFTDMVADIPIAGFFSNGEIGPIGDQTFLHGYSASFALFKQTSKVGK</sequence>
<dbReference type="GO" id="GO:0005886">
    <property type="term" value="C:plasma membrane"/>
    <property type="evidence" value="ECO:0007669"/>
    <property type="project" value="UniProtKB-SubCell"/>
</dbReference>
<dbReference type="SMART" id="SM01204">
    <property type="entry name" value="FIST_C"/>
    <property type="match status" value="1"/>
</dbReference>
<keyword evidence="3" id="KW-0812">Transmembrane</keyword>
<keyword evidence="5" id="KW-0472">Membrane</keyword>
<evidence type="ECO:0000259" key="6">
    <source>
        <dbReference type="SMART" id="SM00897"/>
    </source>
</evidence>
<evidence type="ECO:0000313" key="8">
    <source>
        <dbReference type="EMBL" id="SVA28591.1"/>
    </source>
</evidence>
<proteinExistence type="predicted"/>
<comment type="subcellular location">
    <subcellularLocation>
        <location evidence="1">Cell membrane</location>
        <topology evidence="1">Multi-pass membrane protein</topology>
    </subcellularLocation>
</comment>
<dbReference type="InterPro" id="IPR019494">
    <property type="entry name" value="FIST_C"/>
</dbReference>
<dbReference type="SMART" id="SM00897">
    <property type="entry name" value="FIST"/>
    <property type="match status" value="1"/>
</dbReference>
<evidence type="ECO:0000259" key="7">
    <source>
        <dbReference type="SMART" id="SM01204"/>
    </source>
</evidence>
<organism evidence="8">
    <name type="scientific">marine metagenome</name>
    <dbReference type="NCBI Taxonomy" id="408172"/>
    <lineage>
        <taxon>unclassified sequences</taxon>
        <taxon>metagenomes</taxon>
        <taxon>ecological metagenomes</taxon>
    </lineage>
</organism>
<dbReference type="Pfam" id="PF08495">
    <property type="entry name" value="FIST"/>
    <property type="match status" value="1"/>
</dbReference>
<name>A0A381ULJ0_9ZZZZ</name>
<dbReference type="PANTHER" id="PTHR14939:SF5">
    <property type="entry name" value="F-BOX ONLY PROTEIN 22"/>
    <property type="match status" value="1"/>
</dbReference>
<dbReference type="EMBL" id="UINC01006610">
    <property type="protein sequence ID" value="SVA28591.1"/>
    <property type="molecule type" value="Genomic_DNA"/>
</dbReference>
<keyword evidence="4" id="KW-1133">Transmembrane helix</keyword>
<evidence type="ECO:0000256" key="3">
    <source>
        <dbReference type="ARBA" id="ARBA00022692"/>
    </source>
</evidence>
<evidence type="ECO:0000256" key="4">
    <source>
        <dbReference type="ARBA" id="ARBA00022989"/>
    </source>
</evidence>
<feature type="domain" description="FIST C-domain" evidence="7">
    <location>
        <begin position="229"/>
        <end position="374"/>
    </location>
</feature>
<evidence type="ECO:0000256" key="5">
    <source>
        <dbReference type="ARBA" id="ARBA00023136"/>
    </source>
</evidence>
<accession>A0A381ULJ0</accession>
<dbReference type="InterPro" id="IPR016741">
    <property type="entry name" value="UCP018953"/>
</dbReference>
<dbReference type="PIRSF" id="PIRSF018953">
    <property type="entry name" value="UCP018953"/>
    <property type="match status" value="1"/>
</dbReference>
<dbReference type="PANTHER" id="PTHR14939">
    <property type="entry name" value="F-BOX ONLY PROTEIN 22"/>
    <property type="match status" value="1"/>
</dbReference>
<reference evidence="8" key="1">
    <citation type="submission" date="2018-05" db="EMBL/GenBank/DDBJ databases">
        <authorList>
            <person name="Lanie J.A."/>
            <person name="Ng W.-L."/>
            <person name="Kazmierczak K.M."/>
            <person name="Andrzejewski T.M."/>
            <person name="Davidsen T.M."/>
            <person name="Wayne K.J."/>
            <person name="Tettelin H."/>
            <person name="Glass J.I."/>
            <person name="Rusch D."/>
            <person name="Podicherti R."/>
            <person name="Tsui H.-C.T."/>
            <person name="Winkler M.E."/>
        </authorList>
    </citation>
    <scope>NUCLEOTIDE SEQUENCE</scope>
</reference>
<protein>
    <recommendedName>
        <fullName evidence="9">FIST C-domain domain-containing protein</fullName>
    </recommendedName>
</protein>
<feature type="domain" description="FIST" evidence="6">
    <location>
        <begin position="32"/>
        <end position="228"/>
    </location>
</feature>
<evidence type="ECO:0008006" key="9">
    <source>
        <dbReference type="Google" id="ProtNLM"/>
    </source>
</evidence>
<evidence type="ECO:0000256" key="2">
    <source>
        <dbReference type="ARBA" id="ARBA00022475"/>
    </source>
</evidence>
<gene>
    <name evidence="8" type="ORF">METZ01_LOCUS81445</name>
</gene>
<dbReference type="InterPro" id="IPR013702">
    <property type="entry name" value="FIST_domain_N"/>
</dbReference>
<dbReference type="AlphaFoldDB" id="A0A381ULJ0"/>
<dbReference type="Pfam" id="PF10442">
    <property type="entry name" value="FIST_C"/>
    <property type="match status" value="1"/>
</dbReference>